<dbReference type="AlphaFoldDB" id="A0A9N9NRJ9"/>
<keyword evidence="1" id="KW-0812">Transmembrane</keyword>
<dbReference type="GO" id="GO:0005506">
    <property type="term" value="F:iron ion binding"/>
    <property type="evidence" value="ECO:0007669"/>
    <property type="project" value="InterPro"/>
</dbReference>
<dbReference type="EMBL" id="CAJVQA010017942">
    <property type="protein sequence ID" value="CAG8751281.1"/>
    <property type="molecule type" value="Genomic_DNA"/>
</dbReference>
<evidence type="ECO:0000313" key="2">
    <source>
        <dbReference type="EMBL" id="CAG8751281.1"/>
    </source>
</evidence>
<proteinExistence type="predicted"/>
<gene>
    <name evidence="2" type="ORF">CPELLU_LOCUS14718</name>
</gene>
<dbReference type="InterPro" id="IPR036396">
    <property type="entry name" value="Cyt_P450_sf"/>
</dbReference>
<keyword evidence="1" id="KW-1133">Transmembrane helix</keyword>
<keyword evidence="3" id="KW-1185">Reference proteome</keyword>
<protein>
    <submittedName>
        <fullName evidence="2">15175_t:CDS:1</fullName>
    </submittedName>
</protein>
<feature type="non-terminal residue" evidence="2">
    <location>
        <position position="85"/>
    </location>
</feature>
<feature type="transmembrane region" description="Helical" evidence="1">
    <location>
        <begin position="12"/>
        <end position="31"/>
    </location>
</feature>
<dbReference type="GO" id="GO:0020037">
    <property type="term" value="F:heme binding"/>
    <property type="evidence" value="ECO:0007669"/>
    <property type="project" value="InterPro"/>
</dbReference>
<organism evidence="2 3">
    <name type="scientific">Cetraspora pellucida</name>
    <dbReference type="NCBI Taxonomy" id="1433469"/>
    <lineage>
        <taxon>Eukaryota</taxon>
        <taxon>Fungi</taxon>
        <taxon>Fungi incertae sedis</taxon>
        <taxon>Mucoromycota</taxon>
        <taxon>Glomeromycotina</taxon>
        <taxon>Glomeromycetes</taxon>
        <taxon>Diversisporales</taxon>
        <taxon>Gigasporaceae</taxon>
        <taxon>Cetraspora</taxon>
    </lineage>
</organism>
<reference evidence="2" key="1">
    <citation type="submission" date="2021-06" db="EMBL/GenBank/DDBJ databases">
        <authorList>
            <person name="Kallberg Y."/>
            <person name="Tangrot J."/>
            <person name="Rosling A."/>
        </authorList>
    </citation>
    <scope>NUCLEOTIDE SEQUENCE</scope>
    <source>
        <strain evidence="2">FL966</strain>
    </source>
</reference>
<keyword evidence="1" id="KW-0472">Membrane</keyword>
<dbReference type="GO" id="GO:0004497">
    <property type="term" value="F:monooxygenase activity"/>
    <property type="evidence" value="ECO:0007669"/>
    <property type="project" value="InterPro"/>
</dbReference>
<accession>A0A9N9NRJ9</accession>
<evidence type="ECO:0000313" key="3">
    <source>
        <dbReference type="Proteomes" id="UP000789759"/>
    </source>
</evidence>
<dbReference type="Proteomes" id="UP000789759">
    <property type="component" value="Unassembled WGS sequence"/>
</dbReference>
<name>A0A9N9NRJ9_9GLOM</name>
<dbReference type="SUPFAM" id="SSF48264">
    <property type="entry name" value="Cytochrome P450"/>
    <property type="match status" value="1"/>
</dbReference>
<evidence type="ECO:0000256" key="1">
    <source>
        <dbReference type="SAM" id="Phobius"/>
    </source>
</evidence>
<comment type="caution">
    <text evidence="2">The sequence shown here is derived from an EMBL/GenBank/DDBJ whole genome shotgun (WGS) entry which is preliminary data.</text>
</comment>
<sequence length="85" mass="9738">MSLLSILSSGYSNTVSIIPILLVVYVLHFYYNYFTRPNPLPGPIPIPIVGTYHVVGTTPYNWYIKNTEKVGTIWEFYVGNKRQIV</sequence>
<dbReference type="GO" id="GO:0016705">
    <property type="term" value="F:oxidoreductase activity, acting on paired donors, with incorporation or reduction of molecular oxygen"/>
    <property type="evidence" value="ECO:0007669"/>
    <property type="project" value="InterPro"/>
</dbReference>
<dbReference type="OrthoDB" id="1470350at2759"/>